<dbReference type="InterPro" id="IPR016024">
    <property type="entry name" value="ARM-type_fold"/>
</dbReference>
<accession>A0A5J4T9Q8</accession>
<proteinExistence type="predicted"/>
<dbReference type="Proteomes" id="UP000324800">
    <property type="component" value="Unassembled WGS sequence"/>
</dbReference>
<evidence type="ECO:0000313" key="1">
    <source>
        <dbReference type="EMBL" id="KAA6354978.1"/>
    </source>
</evidence>
<organism evidence="1 2">
    <name type="scientific">Streblomastix strix</name>
    <dbReference type="NCBI Taxonomy" id="222440"/>
    <lineage>
        <taxon>Eukaryota</taxon>
        <taxon>Metamonada</taxon>
        <taxon>Preaxostyla</taxon>
        <taxon>Oxymonadida</taxon>
        <taxon>Streblomastigidae</taxon>
        <taxon>Streblomastix</taxon>
    </lineage>
</organism>
<evidence type="ECO:0000313" key="2">
    <source>
        <dbReference type="Proteomes" id="UP000324800"/>
    </source>
</evidence>
<dbReference type="AlphaFoldDB" id="A0A5J4T9Q8"/>
<dbReference type="EMBL" id="SNRW01035384">
    <property type="protein sequence ID" value="KAA6354978.1"/>
    <property type="molecule type" value="Genomic_DNA"/>
</dbReference>
<dbReference type="InterPro" id="IPR011989">
    <property type="entry name" value="ARM-like"/>
</dbReference>
<reference evidence="1 2" key="1">
    <citation type="submission" date="2019-03" db="EMBL/GenBank/DDBJ databases">
        <title>Single cell metagenomics reveals metabolic interactions within the superorganism composed of flagellate Streblomastix strix and complex community of Bacteroidetes bacteria on its surface.</title>
        <authorList>
            <person name="Treitli S.C."/>
            <person name="Kolisko M."/>
            <person name="Husnik F."/>
            <person name="Keeling P."/>
            <person name="Hampl V."/>
        </authorList>
    </citation>
    <scope>NUCLEOTIDE SEQUENCE [LARGE SCALE GENOMIC DNA]</scope>
    <source>
        <strain evidence="1">ST1C</strain>
    </source>
</reference>
<feature type="non-terminal residue" evidence="1">
    <location>
        <position position="1"/>
    </location>
</feature>
<name>A0A5J4T9Q8_9EUKA</name>
<dbReference type="SUPFAM" id="SSF48371">
    <property type="entry name" value="ARM repeat"/>
    <property type="match status" value="1"/>
</dbReference>
<sequence>TSDDIKSLFFQLNPYPGLTRLLEHSHFLVIRDVIVSILNILAPVVNVTPETQPHSHFDIMNECGGVQKLYLLFRRDESKDSKDYSAVCLGFLFRAREINDKQMRKEIIEHLKKLSIAPSEEIKRNSIVSLRGLSRNAVNKVQIESGRFKIPPV</sequence>
<protein>
    <submittedName>
        <fullName evidence="1">Uncharacterized protein</fullName>
    </submittedName>
</protein>
<dbReference type="Gene3D" id="1.25.10.10">
    <property type="entry name" value="Leucine-rich Repeat Variant"/>
    <property type="match status" value="1"/>
</dbReference>
<gene>
    <name evidence="1" type="ORF">EZS28_049495</name>
</gene>
<comment type="caution">
    <text evidence="1">The sequence shown here is derived from an EMBL/GenBank/DDBJ whole genome shotgun (WGS) entry which is preliminary data.</text>
</comment>